<evidence type="ECO:0000256" key="2">
    <source>
        <dbReference type="SAM" id="Phobius"/>
    </source>
</evidence>
<feature type="region of interest" description="Disordered" evidence="1">
    <location>
        <begin position="195"/>
        <end position="278"/>
    </location>
</feature>
<feature type="transmembrane region" description="Helical" evidence="2">
    <location>
        <begin position="88"/>
        <end position="106"/>
    </location>
</feature>
<keyword evidence="2" id="KW-1133">Transmembrane helix</keyword>
<proteinExistence type="predicted"/>
<reference evidence="3 4" key="1">
    <citation type="submission" date="2014-04" db="EMBL/GenBank/DDBJ databases">
        <authorList>
            <consortium name="DOE Joint Genome Institute"/>
            <person name="Kuo A."/>
            <person name="Kohler A."/>
            <person name="Nagy L.G."/>
            <person name="Floudas D."/>
            <person name="Copeland A."/>
            <person name="Barry K.W."/>
            <person name="Cichocki N."/>
            <person name="Veneault-Fourrey C."/>
            <person name="LaButti K."/>
            <person name="Lindquist E.A."/>
            <person name="Lipzen A."/>
            <person name="Lundell T."/>
            <person name="Morin E."/>
            <person name="Murat C."/>
            <person name="Sun H."/>
            <person name="Tunlid A."/>
            <person name="Henrissat B."/>
            <person name="Grigoriev I.V."/>
            <person name="Hibbett D.S."/>
            <person name="Martin F."/>
            <person name="Nordberg H.P."/>
            <person name="Cantor M.N."/>
            <person name="Hua S.X."/>
        </authorList>
    </citation>
    <scope>NUCLEOTIDE SEQUENCE [LARGE SCALE GENOMIC DNA]</scope>
    <source>
        <strain evidence="3 4">LaAM-08-1</strain>
    </source>
</reference>
<accession>A0A0C9XAU4</accession>
<evidence type="ECO:0000313" key="3">
    <source>
        <dbReference type="EMBL" id="KIJ98583.1"/>
    </source>
</evidence>
<dbReference type="EMBL" id="KN838666">
    <property type="protein sequence ID" value="KIJ98583.1"/>
    <property type="molecule type" value="Genomic_DNA"/>
</dbReference>
<dbReference type="STRING" id="1095629.A0A0C9XAU4"/>
<evidence type="ECO:0000256" key="1">
    <source>
        <dbReference type="SAM" id="MobiDB-lite"/>
    </source>
</evidence>
<name>A0A0C9XAU4_9AGAR</name>
<dbReference type="Proteomes" id="UP000054477">
    <property type="component" value="Unassembled WGS sequence"/>
</dbReference>
<gene>
    <name evidence="3" type="ORF">K443DRAFT_9087</name>
</gene>
<keyword evidence="4" id="KW-1185">Reference proteome</keyword>
<feature type="transmembrane region" description="Helical" evidence="2">
    <location>
        <begin position="287"/>
        <end position="310"/>
    </location>
</feature>
<feature type="compositionally biased region" description="Low complexity" evidence="1">
    <location>
        <begin position="258"/>
        <end position="275"/>
    </location>
</feature>
<keyword evidence="2" id="KW-0812">Transmembrane</keyword>
<keyword evidence="2" id="KW-0472">Membrane</keyword>
<feature type="compositionally biased region" description="Polar residues" evidence="1">
    <location>
        <begin position="29"/>
        <end position="45"/>
    </location>
</feature>
<sequence length="312" mass="32845">MEEVYYNPYAPVHMSDFPSQDRLAITDPDSPTQDLERPSSSSAGDCTLLYTQQSFNSRDNTMSEKHKNHSTGTKTTVWVFMWKDVVNYVLQTVGLIAAVVFGVWAIRTYDAARDSLAIASTANDLSSHAVALAAAANELSSQALAQNLVGNSLALLTFCAAIHAGPSFNFTDPCSSITPSLWSVVVRGLAPDAGAAPTSLPTTTATTNPVEGDIGTYSPTTTEETTTSVLSDSGTKSIPQSQYTIKPTATSTLADSGTTPTPLPTTTATATSTPADSEQKSGLHFSVIVGIIIAVGVFFVVVGAFLVATYHY</sequence>
<organism evidence="3 4">
    <name type="scientific">Laccaria amethystina LaAM-08-1</name>
    <dbReference type="NCBI Taxonomy" id="1095629"/>
    <lineage>
        <taxon>Eukaryota</taxon>
        <taxon>Fungi</taxon>
        <taxon>Dikarya</taxon>
        <taxon>Basidiomycota</taxon>
        <taxon>Agaricomycotina</taxon>
        <taxon>Agaricomycetes</taxon>
        <taxon>Agaricomycetidae</taxon>
        <taxon>Agaricales</taxon>
        <taxon>Agaricineae</taxon>
        <taxon>Hydnangiaceae</taxon>
        <taxon>Laccaria</taxon>
    </lineage>
</organism>
<dbReference type="AlphaFoldDB" id="A0A0C9XAU4"/>
<feature type="compositionally biased region" description="Polar residues" evidence="1">
    <location>
        <begin position="228"/>
        <end position="257"/>
    </location>
</feature>
<feature type="compositionally biased region" description="Low complexity" evidence="1">
    <location>
        <begin position="195"/>
        <end position="209"/>
    </location>
</feature>
<protein>
    <submittedName>
        <fullName evidence="3">Unplaced genomic scaffold K443scaffold_131, whole genome shotgun sequence</fullName>
    </submittedName>
</protein>
<feature type="region of interest" description="Disordered" evidence="1">
    <location>
        <begin position="20"/>
        <end position="45"/>
    </location>
</feature>
<evidence type="ECO:0000313" key="4">
    <source>
        <dbReference type="Proteomes" id="UP000054477"/>
    </source>
</evidence>
<dbReference type="OrthoDB" id="5423918at2759"/>
<reference evidence="4" key="2">
    <citation type="submission" date="2015-01" db="EMBL/GenBank/DDBJ databases">
        <title>Evolutionary Origins and Diversification of the Mycorrhizal Mutualists.</title>
        <authorList>
            <consortium name="DOE Joint Genome Institute"/>
            <consortium name="Mycorrhizal Genomics Consortium"/>
            <person name="Kohler A."/>
            <person name="Kuo A."/>
            <person name="Nagy L.G."/>
            <person name="Floudas D."/>
            <person name="Copeland A."/>
            <person name="Barry K.W."/>
            <person name="Cichocki N."/>
            <person name="Veneault-Fourrey C."/>
            <person name="LaButti K."/>
            <person name="Lindquist E.A."/>
            <person name="Lipzen A."/>
            <person name="Lundell T."/>
            <person name="Morin E."/>
            <person name="Murat C."/>
            <person name="Riley R."/>
            <person name="Ohm R."/>
            <person name="Sun H."/>
            <person name="Tunlid A."/>
            <person name="Henrissat B."/>
            <person name="Grigoriev I.V."/>
            <person name="Hibbett D.S."/>
            <person name="Martin F."/>
        </authorList>
    </citation>
    <scope>NUCLEOTIDE SEQUENCE [LARGE SCALE GENOMIC DNA]</scope>
    <source>
        <strain evidence="4">LaAM-08-1</strain>
    </source>
</reference>
<dbReference type="HOGENOM" id="CLU_891563_0_0_1"/>